<dbReference type="GO" id="GO:0006355">
    <property type="term" value="P:regulation of DNA-templated transcription"/>
    <property type="evidence" value="ECO:0007669"/>
    <property type="project" value="InterPro"/>
</dbReference>
<evidence type="ECO:0000256" key="2">
    <source>
        <dbReference type="ARBA" id="ARBA00003469"/>
    </source>
</evidence>
<dbReference type="AlphaFoldDB" id="A0A1F7WZZ9"/>
<evidence type="ECO:0000256" key="1">
    <source>
        <dbReference type="ARBA" id="ARBA00000085"/>
    </source>
</evidence>
<dbReference type="SMART" id="SM00387">
    <property type="entry name" value="HATPase_c"/>
    <property type="match status" value="1"/>
</dbReference>
<evidence type="ECO:0000256" key="6">
    <source>
        <dbReference type="ARBA" id="ARBA00012438"/>
    </source>
</evidence>
<dbReference type="PANTHER" id="PTHR31528">
    <property type="entry name" value="4-AMINO-5-HYDROXYMETHYL-2-METHYLPYRIMIDINE PHOSPHATE SYNTHASE THI11-RELATED"/>
    <property type="match status" value="1"/>
</dbReference>
<dbReference type="GO" id="GO:0004673">
    <property type="term" value="F:protein histidine kinase activity"/>
    <property type="evidence" value="ECO:0007669"/>
    <property type="project" value="UniProtKB-EC"/>
</dbReference>
<dbReference type="InterPro" id="IPR013767">
    <property type="entry name" value="PAS_fold"/>
</dbReference>
<proteinExistence type="inferred from homology"/>
<evidence type="ECO:0000256" key="13">
    <source>
        <dbReference type="ARBA" id="ARBA00048179"/>
    </source>
</evidence>
<feature type="coiled-coil region" evidence="14">
    <location>
        <begin position="378"/>
        <end position="405"/>
    </location>
</feature>
<keyword evidence="15" id="KW-1133">Transmembrane helix</keyword>
<dbReference type="PANTHER" id="PTHR31528:SF1">
    <property type="entry name" value="4-AMINO-5-HYDROXYMETHYL-2-METHYLPYRIMIDINE PHOSPHATE SYNTHASE THI11-RELATED"/>
    <property type="match status" value="1"/>
</dbReference>
<dbReference type="Gene3D" id="3.40.190.10">
    <property type="entry name" value="Periplasmic binding protein-like II"/>
    <property type="match status" value="2"/>
</dbReference>
<keyword evidence="9" id="KW-0663">Pyridoxal phosphate</keyword>
<dbReference type="EC" id="2.7.13.3" evidence="6"/>
<keyword evidence="15" id="KW-0472">Membrane</keyword>
<keyword evidence="11" id="KW-0408">Iron</keyword>
<dbReference type="InterPro" id="IPR004358">
    <property type="entry name" value="Sig_transdc_His_kin-like_C"/>
</dbReference>
<keyword evidence="15" id="KW-0812">Transmembrane</keyword>
<dbReference type="Pfam" id="PF09084">
    <property type="entry name" value="NMT1"/>
    <property type="match status" value="1"/>
</dbReference>
<dbReference type="EMBL" id="MGFH01000015">
    <property type="protein sequence ID" value="OGM08402.1"/>
    <property type="molecule type" value="Genomic_DNA"/>
</dbReference>
<dbReference type="InterPro" id="IPR035965">
    <property type="entry name" value="PAS-like_dom_sf"/>
</dbReference>
<dbReference type="SUPFAM" id="SSF55874">
    <property type="entry name" value="ATPase domain of HSP90 chaperone/DNA topoisomerase II/histidine kinase"/>
    <property type="match status" value="1"/>
</dbReference>
<comment type="subunit">
    <text evidence="5">Homodimer.</text>
</comment>
<evidence type="ECO:0000256" key="4">
    <source>
        <dbReference type="ARBA" id="ARBA00009406"/>
    </source>
</evidence>
<evidence type="ECO:0000256" key="7">
    <source>
        <dbReference type="ARBA" id="ARBA00022679"/>
    </source>
</evidence>
<evidence type="ECO:0000259" key="16">
    <source>
        <dbReference type="PROSITE" id="PS50109"/>
    </source>
</evidence>
<keyword evidence="7" id="KW-0808">Transferase</keyword>
<dbReference type="GO" id="GO:0046872">
    <property type="term" value="F:metal ion binding"/>
    <property type="evidence" value="ECO:0007669"/>
    <property type="project" value="UniProtKB-KW"/>
</dbReference>
<keyword evidence="14" id="KW-0175">Coiled coil</keyword>
<name>A0A1F7WZZ9_9BACT</name>
<evidence type="ECO:0000313" key="17">
    <source>
        <dbReference type="EMBL" id="OGM08402.1"/>
    </source>
</evidence>
<accession>A0A1F7WZZ9</accession>
<comment type="catalytic activity">
    <reaction evidence="1">
        <text>ATP + protein L-histidine = ADP + protein N-phospho-L-histidine.</text>
        <dbReference type="EC" id="2.7.13.3"/>
    </reaction>
</comment>
<evidence type="ECO:0000256" key="9">
    <source>
        <dbReference type="ARBA" id="ARBA00022898"/>
    </source>
</evidence>
<comment type="similarity">
    <text evidence="4">Belongs to the NMT1/THI5 family.</text>
</comment>
<dbReference type="STRING" id="1817813.A2008_07630"/>
<dbReference type="Proteomes" id="UP000178735">
    <property type="component" value="Unassembled WGS sequence"/>
</dbReference>
<evidence type="ECO:0000256" key="3">
    <source>
        <dbReference type="ARBA" id="ARBA00004948"/>
    </source>
</evidence>
<dbReference type="InterPro" id="IPR036890">
    <property type="entry name" value="HATPase_C_sf"/>
</dbReference>
<comment type="pathway">
    <text evidence="3">Cofactor biosynthesis; thiamine diphosphate biosynthesis.</text>
</comment>
<feature type="domain" description="Histidine kinase" evidence="16">
    <location>
        <begin position="528"/>
        <end position="748"/>
    </location>
</feature>
<comment type="catalytic activity">
    <reaction evidence="13">
        <text>N(6)-(pyridoxal phosphate)-L-lysyl-[4-amino-5-hydroxymethyl-2-methylpyrimidine phosphate synthase] + L-histidyl-[4-amino-5-hydroxymethyl-2-methylpyrimidine phosphate synthase] + 2 Fe(3+) + 4 H2O = L-lysyl-[4-amino-5-hydroxymethyl-2-methylpyrimidine phosphate synthase] + (2S)-2-amino-5-hydroxy-4-oxopentanoyl-[4-amino-5-hydroxymethyl-2-methylpyrimidine phosphate synthase] + 4-amino-2-methyl-5-(phosphooxymethyl)pyrimidine + 3-oxopropanoate + 2 Fe(2+) + 2 H(+)</text>
        <dbReference type="Rhea" id="RHEA:65756"/>
        <dbReference type="Rhea" id="RHEA-COMP:16892"/>
        <dbReference type="Rhea" id="RHEA-COMP:16893"/>
        <dbReference type="Rhea" id="RHEA-COMP:16894"/>
        <dbReference type="Rhea" id="RHEA-COMP:16895"/>
        <dbReference type="ChEBI" id="CHEBI:15377"/>
        <dbReference type="ChEBI" id="CHEBI:15378"/>
        <dbReference type="ChEBI" id="CHEBI:29033"/>
        <dbReference type="ChEBI" id="CHEBI:29034"/>
        <dbReference type="ChEBI" id="CHEBI:29969"/>
        <dbReference type="ChEBI" id="CHEBI:29979"/>
        <dbReference type="ChEBI" id="CHEBI:33190"/>
        <dbReference type="ChEBI" id="CHEBI:58354"/>
        <dbReference type="ChEBI" id="CHEBI:143915"/>
        <dbReference type="ChEBI" id="CHEBI:157692"/>
    </reaction>
    <physiologicalReaction direction="left-to-right" evidence="13">
        <dbReference type="Rhea" id="RHEA:65757"/>
    </physiologicalReaction>
</comment>
<organism evidence="17 18">
    <name type="scientific">Candidatus Wallbacteria bacterium GWC2_49_35</name>
    <dbReference type="NCBI Taxonomy" id="1817813"/>
    <lineage>
        <taxon>Bacteria</taxon>
        <taxon>Candidatus Walliibacteriota</taxon>
    </lineage>
</organism>
<dbReference type="SUPFAM" id="SSF55785">
    <property type="entry name" value="PYP-like sensor domain (PAS domain)"/>
    <property type="match status" value="1"/>
</dbReference>
<dbReference type="InterPro" id="IPR027939">
    <property type="entry name" value="NMT1/THI5"/>
</dbReference>
<comment type="caution">
    <text evidence="17">The sequence shown here is derived from an EMBL/GenBank/DDBJ whole genome shotgun (WGS) entry which is preliminary data.</text>
</comment>
<dbReference type="Gene3D" id="3.30.450.20">
    <property type="entry name" value="PAS domain"/>
    <property type="match status" value="1"/>
</dbReference>
<evidence type="ECO:0000256" key="15">
    <source>
        <dbReference type="SAM" id="Phobius"/>
    </source>
</evidence>
<gene>
    <name evidence="17" type="ORF">A2008_07630</name>
</gene>
<comment type="function">
    <text evidence="2">Responsible for the formation of the pyrimidine heterocycle in the thiamine biosynthesis pathway. Catalyzes the formation of hydroxymethylpyrimidine phosphate (HMP-P) from histidine and pyridoxal phosphate (PLP). The protein uses PLP and the active site histidine to form HMP-P, generating an inactive enzyme. The enzyme can only undergo a single turnover, which suggests it is a suicide enzyme.</text>
</comment>
<dbReference type="Gene3D" id="3.30.565.10">
    <property type="entry name" value="Histidine kinase-like ATPase, C-terminal domain"/>
    <property type="match status" value="1"/>
</dbReference>
<evidence type="ECO:0000256" key="12">
    <source>
        <dbReference type="ARBA" id="ARBA00033171"/>
    </source>
</evidence>
<dbReference type="GO" id="GO:0009228">
    <property type="term" value="P:thiamine biosynthetic process"/>
    <property type="evidence" value="ECO:0007669"/>
    <property type="project" value="UniProtKB-KW"/>
</dbReference>
<dbReference type="Pfam" id="PF02518">
    <property type="entry name" value="HATPase_c"/>
    <property type="match status" value="1"/>
</dbReference>
<reference evidence="17 18" key="1">
    <citation type="journal article" date="2016" name="Nat. Commun.">
        <title>Thousands of microbial genomes shed light on interconnected biogeochemical processes in an aquifer system.</title>
        <authorList>
            <person name="Anantharaman K."/>
            <person name="Brown C.T."/>
            <person name="Hug L.A."/>
            <person name="Sharon I."/>
            <person name="Castelle C.J."/>
            <person name="Probst A.J."/>
            <person name="Thomas B.C."/>
            <person name="Singh A."/>
            <person name="Wilkins M.J."/>
            <person name="Karaoz U."/>
            <person name="Brodie E.L."/>
            <person name="Williams K.H."/>
            <person name="Hubbard S.S."/>
            <person name="Banfield J.F."/>
        </authorList>
    </citation>
    <scope>NUCLEOTIDE SEQUENCE [LARGE SCALE GENOMIC DNA]</scope>
</reference>
<evidence type="ECO:0000256" key="5">
    <source>
        <dbReference type="ARBA" id="ARBA00011738"/>
    </source>
</evidence>
<dbReference type="InterPro" id="IPR000014">
    <property type="entry name" value="PAS"/>
</dbReference>
<dbReference type="PRINTS" id="PR00344">
    <property type="entry name" value="BCTRLSENSOR"/>
</dbReference>
<evidence type="ECO:0000256" key="14">
    <source>
        <dbReference type="SAM" id="Coils"/>
    </source>
</evidence>
<dbReference type="SUPFAM" id="SSF53850">
    <property type="entry name" value="Periplasmic binding protein-like II"/>
    <property type="match status" value="1"/>
</dbReference>
<keyword evidence="8" id="KW-0479">Metal-binding</keyword>
<dbReference type="Pfam" id="PF00989">
    <property type="entry name" value="PAS"/>
    <property type="match status" value="1"/>
</dbReference>
<dbReference type="InterPro" id="IPR003594">
    <property type="entry name" value="HATPase_dom"/>
</dbReference>
<sequence length="751" mass="84137">MRLNMPSDNKLFDGGTMKINKNKLIVGVLSLTALLLIFILAFAGGLRAQNAPPLKRVVLKLKWKHQFQFAGYYAAIEKGLYQKAGLDVVLVEPGEDDDPVKDVIESKAQFGIGTSTLMLDHAAGKPIVILAPIFQHSPTVLVALKKSASRPEELAGKKLMVEPQSADIITYLQSFGVPLSKCILYPHAYSPEPLIKGEVDAITAYLTDEPFLLQIAGVEYRIFSPVEAGIDFYGDTLFTTKDYIAKEPEIVEKFRHASIEGWIYAFNNADEIIKLILDKYSKRHGAEHLKFEAEQMKKYVIPELIQIGYSKPERWSQIAEIYKKQNLVPGNYNMEGFLYEDLAGVKVVYHVWPVLIISLIAIFISFLANFYYKLNLKLKDEIAQRRASEENLAKSEDRYRTLVENIPIPISITNLESRELLYINSVFESTFRVNKSFIIGRQGDIFYDNPAVRDEVFKLIKNYGYLKDHIVIFKDVEGRSLWISLSANIIDYGGARSVFFMLNDISDKIKREGEFSKLNSAKDRFLKITASDLRSSIGTFQSILDYLIKNFGILKEPEKTDFLYSLKNCADSTYALLINLLEWTSNAAGDLKPAPSLVAVTPAVSEIFELFSERAAKKQLKFESSVDEKIRVYCDENMFKTAMRNVVSNAVKFTLPGGLIKVNVVEDAGAAMVKLTVSDTGVGIARDRIDRLFDIDGNFSTEGTDGERGSGIGLVLCNDFIIKNHGEIKIESLIGRGTSVTIALPSCPEKS</sequence>
<feature type="transmembrane region" description="Helical" evidence="15">
    <location>
        <begin position="351"/>
        <end position="372"/>
    </location>
</feature>
<evidence type="ECO:0000256" key="11">
    <source>
        <dbReference type="ARBA" id="ARBA00023004"/>
    </source>
</evidence>
<dbReference type="PROSITE" id="PS50109">
    <property type="entry name" value="HIS_KIN"/>
    <property type="match status" value="1"/>
</dbReference>
<evidence type="ECO:0000256" key="10">
    <source>
        <dbReference type="ARBA" id="ARBA00022977"/>
    </source>
</evidence>
<evidence type="ECO:0000313" key="18">
    <source>
        <dbReference type="Proteomes" id="UP000178735"/>
    </source>
</evidence>
<dbReference type="InterPro" id="IPR015168">
    <property type="entry name" value="SsuA/THI5"/>
</dbReference>
<keyword evidence="10" id="KW-0784">Thiamine biosynthesis</keyword>
<evidence type="ECO:0000256" key="8">
    <source>
        <dbReference type="ARBA" id="ARBA00022723"/>
    </source>
</evidence>
<protein>
    <recommendedName>
        <fullName evidence="6">histidine kinase</fullName>
        <ecNumber evidence="6">2.7.13.3</ecNumber>
    </recommendedName>
    <alternativeName>
        <fullName evidence="12">Thiamine pyrimidine synthase</fullName>
    </alternativeName>
</protein>
<dbReference type="NCBIfam" id="TIGR00229">
    <property type="entry name" value="sensory_box"/>
    <property type="match status" value="1"/>
</dbReference>
<dbReference type="InterPro" id="IPR005467">
    <property type="entry name" value="His_kinase_dom"/>
</dbReference>